<feature type="transmembrane region" description="Helical" evidence="7">
    <location>
        <begin position="213"/>
        <end position="234"/>
    </location>
</feature>
<evidence type="ECO:0000256" key="3">
    <source>
        <dbReference type="ARBA" id="ARBA00022475"/>
    </source>
</evidence>
<gene>
    <name evidence="8" type="ORF">CBF36_08170</name>
</gene>
<dbReference type="RefSeq" id="WP_125957962.1">
    <property type="nucleotide sequence ID" value="NZ_JAQEJV010000014.1"/>
</dbReference>
<feature type="transmembrane region" description="Helical" evidence="7">
    <location>
        <begin position="348"/>
        <end position="370"/>
    </location>
</feature>
<comment type="subcellular location">
    <subcellularLocation>
        <location evidence="1">Cell membrane</location>
        <topology evidence="1">Multi-pass membrane protein</topology>
    </subcellularLocation>
</comment>
<accession>A0A429ZGH6</accession>
<dbReference type="Pfam" id="PF00375">
    <property type="entry name" value="SDF"/>
    <property type="match status" value="1"/>
</dbReference>
<dbReference type="SUPFAM" id="SSF118215">
    <property type="entry name" value="Proton glutamate symport protein"/>
    <property type="match status" value="1"/>
</dbReference>
<dbReference type="PANTHER" id="PTHR42865:SF7">
    <property type="entry name" value="PROTON_GLUTAMATE-ASPARTATE SYMPORTER"/>
    <property type="match status" value="1"/>
</dbReference>
<feature type="transmembrane region" description="Helical" evidence="7">
    <location>
        <begin position="12"/>
        <end position="28"/>
    </location>
</feature>
<dbReference type="InterPro" id="IPR001991">
    <property type="entry name" value="Na-dicarboxylate_symporter"/>
</dbReference>
<dbReference type="PANTHER" id="PTHR42865">
    <property type="entry name" value="PROTON/GLUTAMATE-ASPARTATE SYMPORTER"/>
    <property type="match status" value="1"/>
</dbReference>
<reference evidence="8 9" key="1">
    <citation type="submission" date="2017-05" db="EMBL/GenBank/DDBJ databases">
        <title>Vagococcus spp. assemblies.</title>
        <authorList>
            <person name="Gulvik C.A."/>
        </authorList>
    </citation>
    <scope>NUCLEOTIDE SEQUENCE [LARGE SCALE GENOMIC DNA]</scope>
    <source>
        <strain evidence="8 9">SS1994</strain>
    </source>
</reference>
<organism evidence="8 9">
    <name type="scientific">Vagococcus bubulae</name>
    <dbReference type="NCBI Taxonomy" id="1977868"/>
    <lineage>
        <taxon>Bacteria</taxon>
        <taxon>Bacillati</taxon>
        <taxon>Bacillota</taxon>
        <taxon>Bacilli</taxon>
        <taxon>Lactobacillales</taxon>
        <taxon>Enterococcaceae</taxon>
        <taxon>Vagococcus</taxon>
    </lineage>
</organism>
<evidence type="ECO:0000256" key="2">
    <source>
        <dbReference type="ARBA" id="ARBA00022448"/>
    </source>
</evidence>
<dbReference type="GO" id="GO:0015293">
    <property type="term" value="F:symporter activity"/>
    <property type="evidence" value="ECO:0007669"/>
    <property type="project" value="UniProtKB-KW"/>
</dbReference>
<evidence type="ECO:0000256" key="4">
    <source>
        <dbReference type="ARBA" id="ARBA00022692"/>
    </source>
</evidence>
<evidence type="ECO:0000256" key="5">
    <source>
        <dbReference type="ARBA" id="ARBA00022989"/>
    </source>
</evidence>
<dbReference type="GO" id="GO:0005886">
    <property type="term" value="C:plasma membrane"/>
    <property type="evidence" value="ECO:0007669"/>
    <property type="project" value="UniProtKB-SubCell"/>
</dbReference>
<feature type="transmembrane region" description="Helical" evidence="7">
    <location>
        <begin position="178"/>
        <end position="198"/>
    </location>
</feature>
<name>A0A429ZGH6_9ENTE</name>
<dbReference type="InterPro" id="IPR036458">
    <property type="entry name" value="Na:dicarbo_symporter_sf"/>
</dbReference>
<evidence type="ECO:0000313" key="8">
    <source>
        <dbReference type="EMBL" id="RST92818.1"/>
    </source>
</evidence>
<dbReference type="OrthoDB" id="9768885at2"/>
<evidence type="ECO:0000313" key="9">
    <source>
        <dbReference type="Proteomes" id="UP000288490"/>
    </source>
</evidence>
<keyword evidence="5 7" id="KW-1133">Transmembrane helix</keyword>
<keyword evidence="9" id="KW-1185">Reference proteome</keyword>
<comment type="caution">
    <text evidence="8">The sequence shown here is derived from an EMBL/GenBank/DDBJ whole genome shotgun (WGS) entry which is preliminary data.</text>
</comment>
<dbReference type="Proteomes" id="UP000288490">
    <property type="component" value="Unassembled WGS sequence"/>
</dbReference>
<keyword evidence="2" id="KW-0813">Transport</keyword>
<feature type="transmembrane region" description="Helical" evidence="7">
    <location>
        <begin position="40"/>
        <end position="62"/>
    </location>
</feature>
<proteinExistence type="predicted"/>
<sequence>MTILRNYKSSFVLLGGMILGSIIGIIMGPKATMFMPLATIFLNLLYCCIVPMIFTSLVSAIANMESTKKLGKILSMMIGLFIITGIFAAIFMLLVTITFNPAKGVSLDLKETIDAGKASTDFVGMLTVNDFNLLWSRQNLMALIVFTILFGIATSSLGEKGIVIVQFFDGLSNVIIKLVGYVMKLAPIGLGAFFASLIGEQGSQIAGPLSRSLIIFLFASLVYYFVSNTLFAFIGGGREGISLFWKNILPPSLTSLGTCSSAATIPTNLIAGEKIGLSKEINNLVVPMGANLHKDGAVLIQILKIVFMCEVFNINILEPKNFITAIVIAVLASCVMGAIPAGGYTGEIFIMSAFGLPQVAMPIMILIGTITDAPATAINSTGDISVGMMLSRFIEGKDWYNKPKSVESTHISITPVKSPSVN</sequence>
<keyword evidence="4 7" id="KW-0812">Transmembrane</keyword>
<keyword evidence="6 7" id="KW-0472">Membrane</keyword>
<keyword evidence="3" id="KW-1003">Cell membrane</keyword>
<protein>
    <submittedName>
        <fullName evidence="8">Dicarboxylate/amino acid:cation symporter</fullName>
    </submittedName>
</protein>
<dbReference type="Gene3D" id="1.10.3860.10">
    <property type="entry name" value="Sodium:dicarboxylate symporter"/>
    <property type="match status" value="1"/>
</dbReference>
<feature type="transmembrane region" description="Helical" evidence="7">
    <location>
        <begin position="322"/>
        <end position="342"/>
    </location>
</feature>
<feature type="transmembrane region" description="Helical" evidence="7">
    <location>
        <begin position="74"/>
        <end position="99"/>
    </location>
</feature>
<evidence type="ECO:0000256" key="1">
    <source>
        <dbReference type="ARBA" id="ARBA00004651"/>
    </source>
</evidence>
<feature type="transmembrane region" description="Helical" evidence="7">
    <location>
        <begin position="140"/>
        <end position="158"/>
    </location>
</feature>
<dbReference type="AlphaFoldDB" id="A0A429ZGH6"/>
<evidence type="ECO:0000256" key="7">
    <source>
        <dbReference type="SAM" id="Phobius"/>
    </source>
</evidence>
<dbReference type="PRINTS" id="PR00173">
    <property type="entry name" value="EDTRNSPORT"/>
</dbReference>
<dbReference type="EMBL" id="NGJT01000014">
    <property type="protein sequence ID" value="RST92818.1"/>
    <property type="molecule type" value="Genomic_DNA"/>
</dbReference>
<evidence type="ECO:0000256" key="6">
    <source>
        <dbReference type="ARBA" id="ARBA00023136"/>
    </source>
</evidence>
<dbReference type="GO" id="GO:0006835">
    <property type="term" value="P:dicarboxylic acid transport"/>
    <property type="evidence" value="ECO:0007669"/>
    <property type="project" value="TreeGrafter"/>
</dbReference>